<dbReference type="EMBL" id="JBHSDS010000017">
    <property type="protein sequence ID" value="MFC4360347.1"/>
    <property type="molecule type" value="Genomic_DNA"/>
</dbReference>
<dbReference type="PANTHER" id="PTHR13794:SF58">
    <property type="entry name" value="MITOCHONDRIAL ENOLASE SUPERFAMILY MEMBER 1"/>
    <property type="match status" value="1"/>
</dbReference>
<evidence type="ECO:0000256" key="3">
    <source>
        <dbReference type="ARBA" id="ARBA00022842"/>
    </source>
</evidence>
<evidence type="ECO:0000256" key="2">
    <source>
        <dbReference type="ARBA" id="ARBA00022723"/>
    </source>
</evidence>
<dbReference type="SFLD" id="SFLDG00179">
    <property type="entry name" value="mandelate_racemase"/>
    <property type="match status" value="1"/>
</dbReference>
<dbReference type="Pfam" id="PF02746">
    <property type="entry name" value="MR_MLE_N"/>
    <property type="match status" value="1"/>
</dbReference>
<dbReference type="InterPro" id="IPR013341">
    <property type="entry name" value="Mandelate_racemase_N_dom"/>
</dbReference>
<accession>A0ABD5PHE6</accession>
<keyword evidence="2" id="KW-0479">Metal-binding</keyword>
<reference evidence="5 6" key="1">
    <citation type="journal article" date="2019" name="Int. J. Syst. Evol. Microbiol.">
        <title>The Global Catalogue of Microorganisms (GCM) 10K type strain sequencing project: providing services to taxonomists for standard genome sequencing and annotation.</title>
        <authorList>
            <consortium name="The Broad Institute Genomics Platform"/>
            <consortium name="The Broad Institute Genome Sequencing Center for Infectious Disease"/>
            <person name="Wu L."/>
            <person name="Ma J."/>
        </authorList>
    </citation>
    <scope>NUCLEOTIDE SEQUENCE [LARGE SCALE GENOMIC DNA]</scope>
    <source>
        <strain evidence="5 6">CGMCC 1.12553</strain>
    </source>
</reference>
<dbReference type="RefSeq" id="WP_267620413.1">
    <property type="nucleotide sequence ID" value="NZ_JAODIW010000005.1"/>
</dbReference>
<organism evidence="5 6">
    <name type="scientific">Halobium salinum</name>
    <dbReference type="NCBI Taxonomy" id="1364940"/>
    <lineage>
        <taxon>Archaea</taxon>
        <taxon>Methanobacteriati</taxon>
        <taxon>Methanobacteriota</taxon>
        <taxon>Stenosarchaea group</taxon>
        <taxon>Halobacteria</taxon>
        <taxon>Halobacteriales</taxon>
        <taxon>Haloferacaceae</taxon>
        <taxon>Halobium</taxon>
    </lineage>
</organism>
<dbReference type="InterPro" id="IPR046945">
    <property type="entry name" value="RHMD-like"/>
</dbReference>
<comment type="caution">
    <text evidence="5">The sequence shown here is derived from an EMBL/GenBank/DDBJ whole genome shotgun (WGS) entry which is preliminary data.</text>
</comment>
<dbReference type="SFLD" id="SFLDS00001">
    <property type="entry name" value="Enolase"/>
    <property type="match status" value="1"/>
</dbReference>
<dbReference type="GO" id="GO:0046872">
    <property type="term" value="F:metal ion binding"/>
    <property type="evidence" value="ECO:0007669"/>
    <property type="project" value="UniProtKB-KW"/>
</dbReference>
<dbReference type="InterPro" id="IPR013342">
    <property type="entry name" value="Mandelate_racemase_C"/>
</dbReference>
<evidence type="ECO:0000256" key="1">
    <source>
        <dbReference type="ARBA" id="ARBA00001946"/>
    </source>
</evidence>
<comment type="cofactor">
    <cofactor evidence="1">
        <name>Mg(2+)</name>
        <dbReference type="ChEBI" id="CHEBI:18420"/>
    </cofactor>
</comment>
<proteinExistence type="predicted"/>
<dbReference type="SUPFAM" id="SSF51604">
    <property type="entry name" value="Enolase C-terminal domain-like"/>
    <property type="match status" value="1"/>
</dbReference>
<dbReference type="AlphaFoldDB" id="A0ABD5PHE6"/>
<dbReference type="SMART" id="SM00922">
    <property type="entry name" value="MR_MLE"/>
    <property type="match status" value="1"/>
</dbReference>
<name>A0ABD5PHE6_9EURY</name>
<dbReference type="InterPro" id="IPR036849">
    <property type="entry name" value="Enolase-like_C_sf"/>
</dbReference>
<dbReference type="CDD" id="cd03316">
    <property type="entry name" value="MR_like"/>
    <property type="match status" value="1"/>
</dbReference>
<sequence length="363" mass="39610">MRITDVETSVLRIPTGDAFGDARATVSERFWVVVELDTDVGLRGTGWFGTWRVPDLYREFVDGTLAEVVVDRDPFETGAIRAATREKTQYYPGEVGFSAPPRGAIDVALWDLKAKAADQPLYRFLGGDEPSARAYVSRLDARRDEADLATLHGDYADAGFTAFKTKLGGRSPSAEAARVETVREAVGPDADVLVDANGSWTVDETVRTLDRLEPHDVTWVEEPVPAYDIEGYCRLADRVRPAVAGGEMLYRPERFADLLTRGRLGVAQPDLARCGGVSGLLDVARLAESHGARLAPHVYYPVAAHLVSAAPSGWLVEYIPEYDAGDVLENAPRIEDGRVHLSEAPGHGYAVSDDARAEYGYET</sequence>
<protein>
    <submittedName>
        <fullName evidence="5">Mandelate racemase/muconate lactonizing enzyme family protein</fullName>
    </submittedName>
</protein>
<keyword evidence="6" id="KW-1185">Reference proteome</keyword>
<dbReference type="Gene3D" id="3.30.390.10">
    <property type="entry name" value="Enolase-like, N-terminal domain"/>
    <property type="match status" value="1"/>
</dbReference>
<gene>
    <name evidence="5" type="ORF">ACFO0N_20570</name>
</gene>
<dbReference type="InterPro" id="IPR029017">
    <property type="entry name" value="Enolase-like_N"/>
</dbReference>
<dbReference type="Gene3D" id="3.20.20.120">
    <property type="entry name" value="Enolase-like C-terminal domain"/>
    <property type="match status" value="1"/>
</dbReference>
<dbReference type="InterPro" id="IPR029065">
    <property type="entry name" value="Enolase_C-like"/>
</dbReference>
<dbReference type="Pfam" id="PF13378">
    <property type="entry name" value="MR_MLE_C"/>
    <property type="match status" value="1"/>
</dbReference>
<dbReference type="Proteomes" id="UP001595921">
    <property type="component" value="Unassembled WGS sequence"/>
</dbReference>
<keyword evidence="3" id="KW-0460">Magnesium</keyword>
<dbReference type="SUPFAM" id="SSF54826">
    <property type="entry name" value="Enolase N-terminal domain-like"/>
    <property type="match status" value="1"/>
</dbReference>
<dbReference type="GO" id="GO:0016836">
    <property type="term" value="F:hydro-lyase activity"/>
    <property type="evidence" value="ECO:0007669"/>
    <property type="project" value="UniProtKB-ARBA"/>
</dbReference>
<evidence type="ECO:0000259" key="4">
    <source>
        <dbReference type="SMART" id="SM00922"/>
    </source>
</evidence>
<evidence type="ECO:0000313" key="5">
    <source>
        <dbReference type="EMBL" id="MFC4360347.1"/>
    </source>
</evidence>
<feature type="domain" description="Mandelate racemase/muconate lactonizing enzyme C-terminal" evidence="4">
    <location>
        <begin position="145"/>
        <end position="242"/>
    </location>
</feature>
<dbReference type="PANTHER" id="PTHR13794">
    <property type="entry name" value="ENOLASE SUPERFAMILY, MANDELATE RACEMASE"/>
    <property type="match status" value="1"/>
</dbReference>
<evidence type="ECO:0000313" key="6">
    <source>
        <dbReference type="Proteomes" id="UP001595921"/>
    </source>
</evidence>